<dbReference type="Proteomes" id="UP001602119">
    <property type="component" value="Unassembled WGS sequence"/>
</dbReference>
<protein>
    <submittedName>
        <fullName evidence="1">Uncharacterized protein</fullName>
    </submittedName>
</protein>
<dbReference type="EMBL" id="JBIAXI010000051">
    <property type="protein sequence ID" value="MFF4779483.1"/>
    <property type="molecule type" value="Genomic_DNA"/>
</dbReference>
<reference evidence="1 2" key="1">
    <citation type="submission" date="2024-10" db="EMBL/GenBank/DDBJ databases">
        <title>The Natural Products Discovery Center: Release of the First 8490 Sequenced Strains for Exploring Actinobacteria Biosynthetic Diversity.</title>
        <authorList>
            <person name="Kalkreuter E."/>
            <person name="Kautsar S.A."/>
            <person name="Yang D."/>
            <person name="Bader C.D."/>
            <person name="Teijaro C.N."/>
            <person name="Fluegel L."/>
            <person name="Davis C.M."/>
            <person name="Simpson J.R."/>
            <person name="Lauterbach L."/>
            <person name="Steele A.D."/>
            <person name="Gui C."/>
            <person name="Meng S."/>
            <person name="Li G."/>
            <person name="Viehrig K."/>
            <person name="Ye F."/>
            <person name="Su P."/>
            <person name="Kiefer A.F."/>
            <person name="Nichols A."/>
            <person name="Cepeda A.J."/>
            <person name="Yan W."/>
            <person name="Fan B."/>
            <person name="Jiang Y."/>
            <person name="Adhikari A."/>
            <person name="Zheng C.-J."/>
            <person name="Schuster L."/>
            <person name="Cowan T.M."/>
            <person name="Smanski M.J."/>
            <person name="Chevrette M.G."/>
            <person name="De Carvalho L.P.S."/>
            <person name="Shen B."/>
        </authorList>
    </citation>
    <scope>NUCLEOTIDE SEQUENCE [LARGE SCALE GENOMIC DNA]</scope>
    <source>
        <strain evidence="1 2">NPDC001281</strain>
    </source>
</reference>
<gene>
    <name evidence="1" type="ORF">ACFY05_42380</name>
</gene>
<keyword evidence="2" id="KW-1185">Reference proteome</keyword>
<evidence type="ECO:0000313" key="1">
    <source>
        <dbReference type="EMBL" id="MFF4779483.1"/>
    </source>
</evidence>
<sequence length="277" mass="29808">MTNSPHSFQDFSAHSCQPRHLPLSVWLTAPEGQSPAVCPNGCCMPVTGRLARQLITTCTRPGDLVVDIHPADHTLAANAVILGRRASAVATDPEVAGDIWTRVTSGREADRRRVEVRVARPEATYPVLAHRRGEAALVVIKRTCETSTFTSSVGLPLEKSSLADPAALLTNGGHLAVVTGLQLVDGRPHDPVPGLIREARRAGMVYLQHIVAIHGPVRRKRIVLSLLPATITANRAKAVLPRVPTALRAHADVLIFIKPARPPASAEPYSNEEGEER</sequence>
<proteinExistence type="predicted"/>
<accession>A0ABW6VMK5</accession>
<comment type="caution">
    <text evidence="1">The sequence shown here is derived from an EMBL/GenBank/DDBJ whole genome shotgun (WGS) entry which is preliminary data.</text>
</comment>
<organism evidence="1 2">
    <name type="scientific">Microtetraspora fusca</name>
    <dbReference type="NCBI Taxonomy" id="1997"/>
    <lineage>
        <taxon>Bacteria</taxon>
        <taxon>Bacillati</taxon>
        <taxon>Actinomycetota</taxon>
        <taxon>Actinomycetes</taxon>
        <taxon>Streptosporangiales</taxon>
        <taxon>Streptosporangiaceae</taxon>
        <taxon>Microtetraspora</taxon>
    </lineage>
</organism>
<evidence type="ECO:0000313" key="2">
    <source>
        <dbReference type="Proteomes" id="UP001602119"/>
    </source>
</evidence>
<dbReference type="RefSeq" id="WP_387348272.1">
    <property type="nucleotide sequence ID" value="NZ_JBIAXI010000051.1"/>
</dbReference>
<name>A0ABW6VMK5_MICFU</name>